<dbReference type="EMBL" id="AZBU02000002">
    <property type="protein sequence ID" value="TKR92784.1"/>
    <property type="molecule type" value="Genomic_DNA"/>
</dbReference>
<feature type="transmembrane region" description="Helical" evidence="1">
    <location>
        <begin position="60"/>
        <end position="79"/>
    </location>
</feature>
<evidence type="ECO:0000313" key="3">
    <source>
        <dbReference type="Proteomes" id="UP000298663"/>
    </source>
</evidence>
<keyword evidence="3" id="KW-1185">Reference proteome</keyword>
<keyword evidence="1" id="KW-0812">Transmembrane</keyword>
<organism evidence="2 3">
    <name type="scientific">Steinernema carpocapsae</name>
    <name type="common">Entomopathogenic nematode</name>
    <dbReference type="NCBI Taxonomy" id="34508"/>
    <lineage>
        <taxon>Eukaryota</taxon>
        <taxon>Metazoa</taxon>
        <taxon>Ecdysozoa</taxon>
        <taxon>Nematoda</taxon>
        <taxon>Chromadorea</taxon>
        <taxon>Rhabditida</taxon>
        <taxon>Tylenchina</taxon>
        <taxon>Panagrolaimomorpha</taxon>
        <taxon>Strongyloidoidea</taxon>
        <taxon>Steinernematidae</taxon>
        <taxon>Steinernema</taxon>
    </lineage>
</organism>
<reference evidence="2 3" key="1">
    <citation type="journal article" date="2015" name="Genome Biol.">
        <title>Comparative genomics of Steinernema reveals deeply conserved gene regulatory networks.</title>
        <authorList>
            <person name="Dillman A.R."/>
            <person name="Macchietto M."/>
            <person name="Porter C.F."/>
            <person name="Rogers A."/>
            <person name="Williams B."/>
            <person name="Antoshechkin I."/>
            <person name="Lee M.M."/>
            <person name="Goodwin Z."/>
            <person name="Lu X."/>
            <person name="Lewis E.E."/>
            <person name="Goodrich-Blair H."/>
            <person name="Stock S.P."/>
            <person name="Adams B.J."/>
            <person name="Sternberg P.W."/>
            <person name="Mortazavi A."/>
        </authorList>
    </citation>
    <scope>NUCLEOTIDE SEQUENCE [LARGE SCALE GENOMIC DNA]</scope>
    <source>
        <strain evidence="2 3">ALL</strain>
    </source>
</reference>
<keyword evidence="1" id="KW-1133">Transmembrane helix</keyword>
<comment type="caution">
    <text evidence="2">The sequence shown here is derived from an EMBL/GenBank/DDBJ whole genome shotgun (WGS) entry which is preliminary data.</text>
</comment>
<proteinExistence type="predicted"/>
<sequence length="133" mass="15302">MPPCYRYGRNSSRPPSSRFSFSLSPSSGTYLLGSTVFIYYDVRFHVYAFDNAKTDGVSLSLNMAVLYFFTAIVCSSKLCRNLTFRLPSTIPQSFLSTSRVEPPHPRGVHVRILHLWRRILPAYVFRCQIRDLL</sequence>
<name>A0A4U5PA33_STECR</name>
<dbReference type="Proteomes" id="UP000298663">
    <property type="component" value="Unassembled WGS sequence"/>
</dbReference>
<feature type="transmembrane region" description="Helical" evidence="1">
    <location>
        <begin position="21"/>
        <end position="40"/>
    </location>
</feature>
<keyword evidence="1" id="KW-0472">Membrane</keyword>
<protein>
    <submittedName>
        <fullName evidence="2">Uncharacterized protein</fullName>
    </submittedName>
</protein>
<gene>
    <name evidence="2" type="ORF">L596_007364</name>
</gene>
<accession>A0A4U5PA33</accession>
<dbReference type="AlphaFoldDB" id="A0A4U5PA33"/>
<evidence type="ECO:0000256" key="1">
    <source>
        <dbReference type="SAM" id="Phobius"/>
    </source>
</evidence>
<reference evidence="2 3" key="2">
    <citation type="journal article" date="2019" name="G3 (Bethesda)">
        <title>Hybrid Assembly of the Genome of the Entomopathogenic Nematode Steinernema carpocapsae Identifies the X-Chromosome.</title>
        <authorList>
            <person name="Serra L."/>
            <person name="Macchietto M."/>
            <person name="Macias-Munoz A."/>
            <person name="McGill C.J."/>
            <person name="Rodriguez I.M."/>
            <person name="Rodriguez B."/>
            <person name="Murad R."/>
            <person name="Mortazavi A."/>
        </authorList>
    </citation>
    <scope>NUCLEOTIDE SEQUENCE [LARGE SCALE GENOMIC DNA]</scope>
    <source>
        <strain evidence="2 3">ALL</strain>
    </source>
</reference>
<evidence type="ECO:0000313" key="2">
    <source>
        <dbReference type="EMBL" id="TKR92784.1"/>
    </source>
</evidence>